<dbReference type="GeneID" id="20246528"/>
<evidence type="ECO:0000313" key="3">
    <source>
        <dbReference type="EMBL" id="ESO95666.1"/>
    </source>
</evidence>
<dbReference type="Proteomes" id="UP000030746">
    <property type="component" value="Unassembled WGS sequence"/>
</dbReference>
<keyword evidence="1" id="KW-0472">Membrane</keyword>
<feature type="chain" id="PRO_5004716218" description="Protein DD3-3" evidence="2">
    <location>
        <begin position="21"/>
        <end position="771"/>
    </location>
</feature>
<dbReference type="EMBL" id="KB201611">
    <property type="protein sequence ID" value="ESO95666.1"/>
    <property type="molecule type" value="Genomic_DNA"/>
</dbReference>
<keyword evidence="1" id="KW-1133">Transmembrane helix</keyword>
<dbReference type="HOGENOM" id="CLU_020767_0_0_1"/>
<sequence length="771" mass="87712">MKFVLSLIFLGLSCCQLTYGDIYFHNPRGSNNRLDESSRARQNANRLFNSQNNARGGYNVGNVFYYGGSQLQFEWTNQHSCGNQNANCEIVIQYMCGENVRDGVTRQTIPENLAQCKDMNCNTDTEFGMHESYENWLKCSLRQRNNGLFIADQNLGGGRKRARHTRQNANGQRRGYECSEERDYYPYWHPSPWRDIVVMTNDINRCPYYKTESENVKGRWYCDIPLQVLELNRRKGLIIPNNKADCDAFRWPRNDPEGTRGVWTQAPSHGLEEPVCQETEFTRDNHNGNGLHGTPNTFNWTIPNIEEDKCVFRIRYNISTNDYAPWDTDAEQNANPRNRGAGTNVNIFERYGFENADAAGDRGYIFKNDPTVKVFPDLDVDLAIALDTAQFGRTFQDRTFVFAIQNRPSDVPADAKIHNLNVRGKRGNIVETYPAVEYDFVPTDLHVSEEDYVHIQWTGSNTNNNGNDGQGRAGSDRNNIVLMNNQVYPEGTGVYNGPGQEFGHYGVNYPIHASEAPLGIDVLRRLAFLEPGQFGGEMSELDDAGTYFNLGAIKAPDAGTYHYMCTRNNAFTNRDQKGRLHVHPYTMETRSIGQMGGTLQAKKSKLSVDEKVFNILRTLSLEEWPVEAGSKKLESKNKKITVGDDYASDFLRVYPEKKIADSTKTFTIEMEVDSSQNDVQIYRSHSDNFATWTKVPAKIEDGKAVFQAQEGGVYVARSNRNVALIVGLTIFFIVLAIIIIGGFIYFRRHPKKFQEVISNMRKTERSLHKKV</sequence>
<dbReference type="AlphaFoldDB" id="V4APV3"/>
<dbReference type="KEGG" id="lgi:LOTGIDRAFT_214777"/>
<keyword evidence="4" id="KW-1185">Reference proteome</keyword>
<dbReference type="InterPro" id="IPR053320">
    <property type="entry name" value="Protein_DD3-3_O-glyco"/>
</dbReference>
<dbReference type="PANTHER" id="PTHR35170">
    <property type="entry name" value="PROTEIN DD3-3"/>
    <property type="match status" value="1"/>
</dbReference>
<keyword evidence="1" id="KW-0812">Transmembrane</keyword>
<evidence type="ECO:0000313" key="4">
    <source>
        <dbReference type="Proteomes" id="UP000030746"/>
    </source>
</evidence>
<dbReference type="STRING" id="225164.V4APV3"/>
<gene>
    <name evidence="3" type="ORF">LOTGIDRAFT_214777</name>
</gene>
<feature type="signal peptide" evidence="2">
    <location>
        <begin position="1"/>
        <end position="20"/>
    </location>
</feature>
<dbReference type="OrthoDB" id="167398at2759"/>
<evidence type="ECO:0008006" key="5">
    <source>
        <dbReference type="Google" id="ProtNLM"/>
    </source>
</evidence>
<name>V4APV3_LOTGI</name>
<dbReference type="PANTHER" id="PTHR35170:SF1">
    <property type="entry name" value="PROTEIN DD3-3"/>
    <property type="match status" value="1"/>
</dbReference>
<reference evidence="3 4" key="1">
    <citation type="journal article" date="2013" name="Nature">
        <title>Insights into bilaterian evolution from three spiralian genomes.</title>
        <authorList>
            <person name="Simakov O."/>
            <person name="Marletaz F."/>
            <person name="Cho S.J."/>
            <person name="Edsinger-Gonzales E."/>
            <person name="Havlak P."/>
            <person name="Hellsten U."/>
            <person name="Kuo D.H."/>
            <person name="Larsson T."/>
            <person name="Lv J."/>
            <person name="Arendt D."/>
            <person name="Savage R."/>
            <person name="Osoegawa K."/>
            <person name="de Jong P."/>
            <person name="Grimwood J."/>
            <person name="Chapman J.A."/>
            <person name="Shapiro H."/>
            <person name="Aerts A."/>
            <person name="Otillar R.P."/>
            <person name="Terry A.Y."/>
            <person name="Boore J.L."/>
            <person name="Grigoriev I.V."/>
            <person name="Lindberg D.R."/>
            <person name="Seaver E.C."/>
            <person name="Weisblat D.A."/>
            <person name="Putnam N.H."/>
            <person name="Rokhsar D.S."/>
        </authorList>
    </citation>
    <scope>NUCLEOTIDE SEQUENCE [LARGE SCALE GENOMIC DNA]</scope>
</reference>
<accession>V4APV3</accession>
<dbReference type="CTD" id="20246528"/>
<protein>
    <recommendedName>
        <fullName evidence="5">Protein DD3-3</fullName>
    </recommendedName>
</protein>
<dbReference type="OMA" id="TNQHSCS"/>
<proteinExistence type="predicted"/>
<evidence type="ECO:0000256" key="1">
    <source>
        <dbReference type="SAM" id="Phobius"/>
    </source>
</evidence>
<feature type="transmembrane region" description="Helical" evidence="1">
    <location>
        <begin position="722"/>
        <end position="746"/>
    </location>
</feature>
<evidence type="ECO:0000256" key="2">
    <source>
        <dbReference type="SAM" id="SignalP"/>
    </source>
</evidence>
<keyword evidence="2" id="KW-0732">Signal</keyword>
<dbReference type="RefSeq" id="XP_009053519.1">
    <property type="nucleotide sequence ID" value="XM_009055271.1"/>
</dbReference>
<organism evidence="3 4">
    <name type="scientific">Lottia gigantea</name>
    <name type="common">Giant owl limpet</name>
    <dbReference type="NCBI Taxonomy" id="225164"/>
    <lineage>
        <taxon>Eukaryota</taxon>
        <taxon>Metazoa</taxon>
        <taxon>Spiralia</taxon>
        <taxon>Lophotrochozoa</taxon>
        <taxon>Mollusca</taxon>
        <taxon>Gastropoda</taxon>
        <taxon>Patellogastropoda</taxon>
        <taxon>Lottioidea</taxon>
        <taxon>Lottiidae</taxon>
        <taxon>Lottia</taxon>
    </lineage>
</organism>